<evidence type="ECO:0000313" key="2">
    <source>
        <dbReference type="EMBL" id="SUP52593.1"/>
    </source>
</evidence>
<dbReference type="AlphaFoldDB" id="A0A380NXG1"/>
<feature type="transmembrane region" description="Helical" evidence="1">
    <location>
        <begin position="12"/>
        <end position="35"/>
    </location>
</feature>
<proteinExistence type="predicted"/>
<dbReference type="Proteomes" id="UP000254621">
    <property type="component" value="Unassembled WGS sequence"/>
</dbReference>
<keyword evidence="1" id="KW-1133">Transmembrane helix</keyword>
<accession>A0A380NXG1</accession>
<gene>
    <name evidence="2" type="ORF">NCTC13645_00490</name>
</gene>
<sequence length="47" mass="5258">MLGIDERVLTAMQVYGTLAGVVLAVFVIFGVNVFLNMITLKQDYHTR</sequence>
<dbReference type="EMBL" id="UHIV01000001">
    <property type="protein sequence ID" value="SUP52593.1"/>
    <property type="molecule type" value="Genomic_DNA"/>
</dbReference>
<organism evidence="2 3">
    <name type="scientific">Weissella viridescens</name>
    <name type="common">Lactobacillus viridescens</name>
    <dbReference type="NCBI Taxonomy" id="1629"/>
    <lineage>
        <taxon>Bacteria</taxon>
        <taxon>Bacillati</taxon>
        <taxon>Bacillota</taxon>
        <taxon>Bacilli</taxon>
        <taxon>Lactobacillales</taxon>
        <taxon>Lactobacillaceae</taxon>
        <taxon>Weissella</taxon>
    </lineage>
</organism>
<reference evidence="2 3" key="1">
    <citation type="submission" date="2018-06" db="EMBL/GenBank/DDBJ databases">
        <authorList>
            <consortium name="Pathogen Informatics"/>
            <person name="Doyle S."/>
        </authorList>
    </citation>
    <scope>NUCLEOTIDE SEQUENCE [LARGE SCALE GENOMIC DNA]</scope>
    <source>
        <strain evidence="2 3">NCTC13645</strain>
    </source>
</reference>
<keyword evidence="1" id="KW-0812">Transmembrane</keyword>
<evidence type="ECO:0000313" key="3">
    <source>
        <dbReference type="Proteomes" id="UP000254621"/>
    </source>
</evidence>
<evidence type="ECO:0000256" key="1">
    <source>
        <dbReference type="SAM" id="Phobius"/>
    </source>
</evidence>
<protein>
    <submittedName>
        <fullName evidence="2">Uncharacterized protein</fullName>
    </submittedName>
</protein>
<keyword evidence="1" id="KW-0472">Membrane</keyword>
<name>A0A380NXG1_WEIVI</name>